<keyword evidence="2" id="KW-1185">Reference proteome</keyword>
<evidence type="ECO:0000313" key="1">
    <source>
        <dbReference type="EMBL" id="PHO09087.1"/>
    </source>
</evidence>
<dbReference type="EMBL" id="NWVW01000014">
    <property type="protein sequence ID" value="PHO09087.1"/>
    <property type="molecule type" value="Genomic_DNA"/>
</dbReference>
<name>A0ABX4LMK6_9BACT</name>
<dbReference type="RefSeq" id="WP_099334976.1">
    <property type="nucleotide sequence ID" value="NZ_CP042812.1"/>
</dbReference>
<gene>
    <name evidence="1" type="ORF">CPG37_10845</name>
</gene>
<protein>
    <submittedName>
        <fullName evidence="1">Uncharacterized protein</fullName>
    </submittedName>
</protein>
<proteinExistence type="predicted"/>
<dbReference type="Proteomes" id="UP000221384">
    <property type="component" value="Unassembled WGS sequence"/>
</dbReference>
<evidence type="ECO:0000313" key="2">
    <source>
        <dbReference type="Proteomes" id="UP000221384"/>
    </source>
</evidence>
<sequence length="123" mass="14247">MDKNELQLQILQLTELQNICNEIIDMENPKQSDNELTKLLKKEYDLSKDDKDSILSIVLGKKKGESVSQKELDLLKKKCESYCMICEINPNDKNGEFIGYGKLKNKVSNRKSKYNKELEKMGE</sequence>
<reference evidence="1 2" key="1">
    <citation type="submission" date="2017-09" db="EMBL/GenBank/DDBJ databases">
        <authorList>
            <person name="Perez-Cataluna A."/>
            <person name="Figueras M.J."/>
            <person name="Salas-Masso N."/>
        </authorList>
    </citation>
    <scope>NUCLEOTIDE SEQUENCE [LARGE SCALE GENOMIC DNA]</scope>
    <source>
        <strain evidence="1 2">F138-33</strain>
    </source>
</reference>
<comment type="caution">
    <text evidence="1">The sequence shown here is derived from an EMBL/GenBank/DDBJ whole genome shotgun (WGS) entry which is preliminary data.</text>
</comment>
<accession>A0ABX4LMK6</accession>
<organism evidence="1 2">
    <name type="scientific">Malaciobacter canalis</name>
    <dbReference type="NCBI Taxonomy" id="1912871"/>
    <lineage>
        <taxon>Bacteria</taxon>
        <taxon>Pseudomonadati</taxon>
        <taxon>Campylobacterota</taxon>
        <taxon>Epsilonproteobacteria</taxon>
        <taxon>Campylobacterales</taxon>
        <taxon>Arcobacteraceae</taxon>
        <taxon>Malaciobacter</taxon>
    </lineage>
</organism>